<accession>A0A839R2V2</accession>
<feature type="region of interest" description="Disordered" evidence="1">
    <location>
        <begin position="166"/>
        <end position="194"/>
    </location>
</feature>
<reference evidence="2 3" key="1">
    <citation type="submission" date="2020-08" db="EMBL/GenBank/DDBJ databases">
        <title>Sequencing the genomes of 1000 actinobacteria strains.</title>
        <authorList>
            <person name="Klenk H.-P."/>
        </authorList>
    </citation>
    <scope>NUCLEOTIDE SEQUENCE [LARGE SCALE GENOMIC DNA]</scope>
    <source>
        <strain evidence="2 3">DSM 23040</strain>
    </source>
</reference>
<gene>
    <name evidence="2" type="ORF">FHX50_001783</name>
</gene>
<evidence type="ECO:0000313" key="2">
    <source>
        <dbReference type="EMBL" id="MBB3023486.1"/>
    </source>
</evidence>
<dbReference type="EMBL" id="JACHWP010000006">
    <property type="protein sequence ID" value="MBB3023486.1"/>
    <property type="molecule type" value="Genomic_DNA"/>
</dbReference>
<dbReference type="AlphaFoldDB" id="A0A839R2V2"/>
<name>A0A839R2V2_9MICO</name>
<proteinExistence type="predicted"/>
<keyword evidence="3" id="KW-1185">Reference proteome</keyword>
<sequence>MQSKKTETGRRAGQLPDEKVYLTHLIRAIFPHDSVPITAYERTADIVLREAAASPWAEVKLHQGLRSLEALSNGTFIDMEPDEAHPLLMQIQHTPFFGFVRQNAVVNLYEDEEVWATLGYEGPSFDKGGYIDRGFNDLDWLPEPRIEEYGGEPLAHVISPIPGASGAADVRPAAVPVGQNRQSGQPNRTGRSGQ</sequence>
<evidence type="ECO:0000313" key="3">
    <source>
        <dbReference type="Proteomes" id="UP000568050"/>
    </source>
</evidence>
<organism evidence="2 3">
    <name type="scientific">Helcobacillus massiliensis</name>
    <dbReference type="NCBI Taxonomy" id="521392"/>
    <lineage>
        <taxon>Bacteria</taxon>
        <taxon>Bacillati</taxon>
        <taxon>Actinomycetota</taxon>
        <taxon>Actinomycetes</taxon>
        <taxon>Micrococcales</taxon>
        <taxon>Dermabacteraceae</taxon>
        <taxon>Helcobacillus</taxon>
    </lineage>
</organism>
<dbReference type="RefSeq" id="WP_183376716.1">
    <property type="nucleotide sequence ID" value="NZ_CBCSFZ010000011.1"/>
</dbReference>
<dbReference type="Proteomes" id="UP000568050">
    <property type="component" value="Unassembled WGS sequence"/>
</dbReference>
<evidence type="ECO:0000256" key="1">
    <source>
        <dbReference type="SAM" id="MobiDB-lite"/>
    </source>
</evidence>
<comment type="caution">
    <text evidence="2">The sequence shown here is derived from an EMBL/GenBank/DDBJ whole genome shotgun (WGS) entry which is preliminary data.</text>
</comment>
<protein>
    <recommendedName>
        <fullName evidence="4">Gluconate 2-dehydrogenase subunit 3 family protein</fullName>
    </recommendedName>
</protein>
<evidence type="ECO:0008006" key="4">
    <source>
        <dbReference type="Google" id="ProtNLM"/>
    </source>
</evidence>
<feature type="compositionally biased region" description="Polar residues" evidence="1">
    <location>
        <begin position="179"/>
        <end position="194"/>
    </location>
</feature>